<sequence length="181" mass="20686">MPKTIFVFPKPPWVSEGPVIPSDCPVNIELVFLRRDIIRQIIAVNYYMKASRDLSGELSEVFRAEALDEAQHIILLMRMLAKLDPVQAQEFRQHDVELVITDPAPEKGNLEIDPDRRNAAISYLSEAVKLEAETINEYQEQIAASRNQEVIDLLCIIMNHEKEDLAIFSHYLFGVAPWGIK</sequence>
<dbReference type="InterPro" id="IPR009078">
    <property type="entry name" value="Ferritin-like_SF"/>
</dbReference>
<name>A0A3G2R271_9FIRM</name>
<dbReference type="GO" id="GO:0016491">
    <property type="term" value="F:oxidoreductase activity"/>
    <property type="evidence" value="ECO:0007669"/>
    <property type="project" value="InterPro"/>
</dbReference>
<dbReference type="KEGG" id="bacg:D2962_02065"/>
<organism evidence="2 3">
    <name type="scientific">Biomaibacter acetigenes</name>
    <dbReference type="NCBI Taxonomy" id="2316383"/>
    <lineage>
        <taxon>Bacteria</taxon>
        <taxon>Bacillati</taxon>
        <taxon>Bacillota</taxon>
        <taxon>Clostridia</taxon>
        <taxon>Thermosediminibacterales</taxon>
        <taxon>Tepidanaerobacteraceae</taxon>
        <taxon>Biomaibacter</taxon>
    </lineage>
</organism>
<dbReference type="RefSeq" id="WP_122013960.1">
    <property type="nucleotide sequence ID" value="NZ_CP033169.1"/>
</dbReference>
<dbReference type="EMBL" id="CP033169">
    <property type="protein sequence ID" value="AYO29553.1"/>
    <property type="molecule type" value="Genomic_DNA"/>
</dbReference>
<dbReference type="InterPro" id="IPR003251">
    <property type="entry name" value="Rr_diiron-bd_dom"/>
</dbReference>
<dbReference type="AlphaFoldDB" id="A0A3G2R271"/>
<dbReference type="SUPFAM" id="SSF47240">
    <property type="entry name" value="Ferritin-like"/>
    <property type="match status" value="1"/>
</dbReference>
<evidence type="ECO:0000259" key="1">
    <source>
        <dbReference type="Pfam" id="PF02915"/>
    </source>
</evidence>
<dbReference type="InterPro" id="IPR012347">
    <property type="entry name" value="Ferritin-like"/>
</dbReference>
<dbReference type="Proteomes" id="UP000280960">
    <property type="component" value="Chromosome"/>
</dbReference>
<keyword evidence="3" id="KW-1185">Reference proteome</keyword>
<feature type="domain" description="Rubrerythrin diiron-binding" evidence="1">
    <location>
        <begin position="42"/>
        <end position="163"/>
    </location>
</feature>
<reference evidence="2 3" key="1">
    <citation type="submission" date="2018-10" db="EMBL/GenBank/DDBJ databases">
        <authorList>
            <person name="Zhang X."/>
        </authorList>
    </citation>
    <scope>NUCLEOTIDE SEQUENCE [LARGE SCALE GENOMIC DNA]</scope>
    <source>
        <strain evidence="2 3">SK-G1</strain>
    </source>
</reference>
<evidence type="ECO:0000313" key="2">
    <source>
        <dbReference type="EMBL" id="AYO29553.1"/>
    </source>
</evidence>
<protein>
    <recommendedName>
        <fullName evidence="1">Rubrerythrin diiron-binding domain-containing protein</fullName>
    </recommendedName>
</protein>
<accession>A0A3G2R271</accession>
<dbReference type="Gene3D" id="1.20.1260.10">
    <property type="match status" value="1"/>
</dbReference>
<proteinExistence type="predicted"/>
<dbReference type="Pfam" id="PF02915">
    <property type="entry name" value="Rubrerythrin"/>
    <property type="match status" value="1"/>
</dbReference>
<dbReference type="GO" id="GO:0046872">
    <property type="term" value="F:metal ion binding"/>
    <property type="evidence" value="ECO:0007669"/>
    <property type="project" value="InterPro"/>
</dbReference>
<gene>
    <name evidence="2" type="ORF">D2962_02065</name>
</gene>
<evidence type="ECO:0000313" key="3">
    <source>
        <dbReference type="Proteomes" id="UP000280960"/>
    </source>
</evidence>